<dbReference type="Proteomes" id="UP000294593">
    <property type="component" value="Unassembled WGS sequence"/>
</dbReference>
<accession>A0A4R6R6X8</accession>
<evidence type="ECO:0000256" key="1">
    <source>
        <dbReference type="SAM" id="Coils"/>
    </source>
</evidence>
<feature type="region of interest" description="Disordered" evidence="2">
    <location>
        <begin position="17"/>
        <end position="37"/>
    </location>
</feature>
<keyword evidence="1" id="KW-0175">Coiled coil</keyword>
<evidence type="ECO:0000313" key="4">
    <source>
        <dbReference type="EMBL" id="TDP81713.1"/>
    </source>
</evidence>
<feature type="coiled-coil region" evidence="1">
    <location>
        <begin position="116"/>
        <end position="161"/>
    </location>
</feature>
<feature type="transmembrane region" description="Helical" evidence="3">
    <location>
        <begin position="84"/>
        <end position="107"/>
    </location>
</feature>
<dbReference type="AlphaFoldDB" id="A0A4R6R6X8"/>
<organism evidence="4 5">
    <name type="scientific">Aquabacterium commune</name>
    <dbReference type="NCBI Taxonomy" id="70586"/>
    <lineage>
        <taxon>Bacteria</taxon>
        <taxon>Pseudomonadati</taxon>
        <taxon>Pseudomonadota</taxon>
        <taxon>Betaproteobacteria</taxon>
        <taxon>Burkholderiales</taxon>
        <taxon>Aquabacterium</taxon>
    </lineage>
</organism>
<proteinExistence type="predicted"/>
<dbReference type="RefSeq" id="WP_133609882.1">
    <property type="nucleotide sequence ID" value="NZ_SNXW01000007.1"/>
</dbReference>
<dbReference type="OrthoDB" id="9151209at2"/>
<name>A0A4R6R6X8_9BURK</name>
<reference evidence="4 5" key="1">
    <citation type="submission" date="2019-03" db="EMBL/GenBank/DDBJ databases">
        <title>Genomic Encyclopedia of Type Strains, Phase IV (KMG-IV): sequencing the most valuable type-strain genomes for metagenomic binning, comparative biology and taxonomic classification.</title>
        <authorList>
            <person name="Goeker M."/>
        </authorList>
    </citation>
    <scope>NUCLEOTIDE SEQUENCE [LARGE SCALE GENOMIC DNA]</scope>
    <source>
        <strain evidence="4 5">DSM 11901</strain>
    </source>
</reference>
<evidence type="ECO:0008006" key="6">
    <source>
        <dbReference type="Google" id="ProtNLM"/>
    </source>
</evidence>
<evidence type="ECO:0000313" key="5">
    <source>
        <dbReference type="Proteomes" id="UP000294593"/>
    </source>
</evidence>
<gene>
    <name evidence="4" type="ORF">EV672_107144</name>
</gene>
<keyword evidence="3" id="KW-0812">Transmembrane</keyword>
<dbReference type="EMBL" id="SNXW01000007">
    <property type="protein sequence ID" value="TDP81713.1"/>
    <property type="molecule type" value="Genomic_DNA"/>
</dbReference>
<evidence type="ECO:0000256" key="2">
    <source>
        <dbReference type="SAM" id="MobiDB-lite"/>
    </source>
</evidence>
<comment type="caution">
    <text evidence="4">The sequence shown here is derived from an EMBL/GenBank/DDBJ whole genome shotgun (WGS) entry which is preliminary data.</text>
</comment>
<sequence>MKFALPARVTAGLAALRRQKGPTTPPPEGMARASASPASQKSASALAAVPALTASWQEWTGLALRHWRRLKRAHAARTASERRLLVLGAVAIAWFISDTLLIGPSYASFKQTSARYNKVRSELNSKRAENQRVSNDIQAMTAQLKDEVEAVRQRVAGQKKDIDSFQSGLVPAREMRQVLQGLLARTDGVRLVSMKTLSPEDTAKLTPGVQDVPGMYRHGLDVRVTGGFNDLYEWLASIERLPRRLLWSGLRLELDEEQRLFLSVRVITLSPDAVPLEISAP</sequence>
<keyword evidence="3" id="KW-1133">Transmembrane helix</keyword>
<protein>
    <recommendedName>
        <fullName evidence="6">MSHA biogenesis protein MshJ</fullName>
    </recommendedName>
</protein>
<keyword evidence="3" id="KW-0472">Membrane</keyword>
<keyword evidence="5" id="KW-1185">Reference proteome</keyword>
<evidence type="ECO:0000256" key="3">
    <source>
        <dbReference type="SAM" id="Phobius"/>
    </source>
</evidence>